<evidence type="ECO:0000256" key="1">
    <source>
        <dbReference type="SAM" id="MobiDB-lite"/>
    </source>
</evidence>
<evidence type="ECO:0000313" key="3">
    <source>
        <dbReference type="Proteomes" id="UP000076761"/>
    </source>
</evidence>
<evidence type="ECO:0000313" key="2">
    <source>
        <dbReference type="EMBL" id="KZT19778.1"/>
    </source>
</evidence>
<dbReference type="Pfam" id="PF18759">
    <property type="entry name" value="Plavaka"/>
    <property type="match status" value="1"/>
</dbReference>
<feature type="region of interest" description="Disordered" evidence="1">
    <location>
        <begin position="1"/>
        <end position="44"/>
    </location>
</feature>
<organism evidence="2 3">
    <name type="scientific">Neolentinus lepideus HHB14362 ss-1</name>
    <dbReference type="NCBI Taxonomy" id="1314782"/>
    <lineage>
        <taxon>Eukaryota</taxon>
        <taxon>Fungi</taxon>
        <taxon>Dikarya</taxon>
        <taxon>Basidiomycota</taxon>
        <taxon>Agaricomycotina</taxon>
        <taxon>Agaricomycetes</taxon>
        <taxon>Gloeophyllales</taxon>
        <taxon>Gloeophyllaceae</taxon>
        <taxon>Neolentinus</taxon>
    </lineage>
</organism>
<sequence length="885" mass="100132">MLCNSGAPCDSKGEPLPQKPVATKPSHPPFRTEPPASAPESPWAPSADKVAFDLAHFLFSEAQMSGKKINTLLEIWATDKAKDGGRVPFYDSSDVYKTIDASVLGEVNWETFNIKYDGPRPEDNTPEWMSAEYEVCFRDPLKVARNMLANPDFKEEIDYCAKRDFLDGTRRLKDFMSGDWAWSQSSKIAKDLGTHGLAFVPVILGSDKTTVSIATGDNEYYPLYMMLGNHHNNVRRAHRSAVAVIGFLAILKTDRQHKDSVKFRKFRRQLFHASLARILQTLKPVMTNPEVTMCADGQFRRAVYGLGPYIADYPEQALLACIVQGWCAKCTAPSGDLERNCISIRRWCEHTEALVEALDLGTLWDEYGIVGDIVPFMNDFPRADIHELITPDILHQLIKGTFKDHLVDWVVELLSLQHGSTRGEAVLAEIDRRIAAVPPFTGLRRFPQGRGFKQWTGDDSKALMKVYLPAIDGLVPSDVVRTIRAFLEFCYLVRRNVQTPETLKQLEEAMERFHDYRIVFQETGVRVEGFSLPRQHSLRHYHDATFEFGALNGLCSSITESKHIKAVKEPWRCSSRFKALGQMLKTNLQLDKLAATRVDFISRGIIDKTHPCKCASCAKNPIKFHLILIAKRRPCKPEDDGAVSGPRRPPHIKLASRSSIGSDPVSECQHEYHPTGIYDELDNSTFNGLLRQFIRDQLNSEMPSLHLTKLPEFTDPIYVHYSAAATFYAPSDPSGIQGMRKEHIRATPSWRGGPPCFDCVLVKSGVQSEDSPHPPYDIARVFMFFSFTFCDIQYQCALVHWYEWLEDHPDEDTGMWVVGRRGGKAALTIIPLQRILQAIHLIPMFGTHHVTRTLTAAKSLDEYCIFYVNKYADHHAFELLHSRSS</sequence>
<feature type="region of interest" description="Disordered" evidence="1">
    <location>
        <begin position="638"/>
        <end position="665"/>
    </location>
</feature>
<dbReference type="InParanoid" id="A0A165NKM4"/>
<dbReference type="AlphaFoldDB" id="A0A165NKM4"/>
<accession>A0A165NKM4</accession>
<gene>
    <name evidence="2" type="ORF">NEOLEDRAFT_1077191</name>
</gene>
<reference evidence="2 3" key="1">
    <citation type="journal article" date="2016" name="Mol. Biol. Evol.">
        <title>Comparative Genomics of Early-Diverging Mushroom-Forming Fungi Provides Insights into the Origins of Lignocellulose Decay Capabilities.</title>
        <authorList>
            <person name="Nagy L.G."/>
            <person name="Riley R."/>
            <person name="Tritt A."/>
            <person name="Adam C."/>
            <person name="Daum C."/>
            <person name="Floudas D."/>
            <person name="Sun H."/>
            <person name="Yadav J.S."/>
            <person name="Pangilinan J."/>
            <person name="Larsson K.H."/>
            <person name="Matsuura K."/>
            <person name="Barry K."/>
            <person name="Labutti K."/>
            <person name="Kuo R."/>
            <person name="Ohm R.A."/>
            <person name="Bhattacharya S.S."/>
            <person name="Shirouzu T."/>
            <person name="Yoshinaga Y."/>
            <person name="Martin F.M."/>
            <person name="Grigoriev I.V."/>
            <person name="Hibbett D.S."/>
        </authorList>
    </citation>
    <scope>NUCLEOTIDE SEQUENCE [LARGE SCALE GENOMIC DNA]</scope>
    <source>
        <strain evidence="2 3">HHB14362 ss-1</strain>
    </source>
</reference>
<protein>
    <recommendedName>
        <fullName evidence="4">CxC2-like cysteine cluster KDZ transposase-associated domain-containing protein</fullName>
    </recommendedName>
</protein>
<evidence type="ECO:0008006" key="4">
    <source>
        <dbReference type="Google" id="ProtNLM"/>
    </source>
</evidence>
<dbReference type="OrthoDB" id="3199698at2759"/>
<name>A0A165NKM4_9AGAM</name>
<proteinExistence type="predicted"/>
<dbReference type="InterPro" id="IPR041078">
    <property type="entry name" value="Plavaka"/>
</dbReference>
<dbReference type="Proteomes" id="UP000076761">
    <property type="component" value="Unassembled WGS sequence"/>
</dbReference>
<keyword evidence="3" id="KW-1185">Reference proteome</keyword>
<feature type="compositionally biased region" description="Low complexity" evidence="1">
    <location>
        <begin position="33"/>
        <end position="44"/>
    </location>
</feature>
<dbReference type="EMBL" id="KV425633">
    <property type="protein sequence ID" value="KZT19778.1"/>
    <property type="molecule type" value="Genomic_DNA"/>
</dbReference>